<organism evidence="1 2">
    <name type="scientific">Cellulophaga baltica</name>
    <dbReference type="NCBI Taxonomy" id="76594"/>
    <lineage>
        <taxon>Bacteria</taxon>
        <taxon>Pseudomonadati</taxon>
        <taxon>Bacteroidota</taxon>
        <taxon>Flavobacteriia</taxon>
        <taxon>Flavobacteriales</taxon>
        <taxon>Flavobacteriaceae</taxon>
        <taxon>Cellulophaga</taxon>
    </lineage>
</organism>
<evidence type="ECO:0000313" key="1">
    <source>
        <dbReference type="EMBL" id="SDF59380.1"/>
    </source>
</evidence>
<dbReference type="RefSeq" id="WP_074539651.1">
    <property type="nucleotide sequence ID" value="NZ_FNBD01000043.1"/>
</dbReference>
<dbReference type="EMBL" id="FNBD01000043">
    <property type="protein sequence ID" value="SDF59380.1"/>
    <property type="molecule type" value="Genomic_DNA"/>
</dbReference>
<keyword evidence="2" id="KW-1185">Reference proteome</keyword>
<reference evidence="2" key="1">
    <citation type="submission" date="2016-10" db="EMBL/GenBank/DDBJ databases">
        <authorList>
            <person name="Varghese N."/>
            <person name="Submissions S."/>
        </authorList>
    </citation>
    <scope>NUCLEOTIDE SEQUENCE [LARGE SCALE GENOMIC DNA]</scope>
    <source>
        <strain evidence="2">DSM 24729</strain>
    </source>
</reference>
<evidence type="ECO:0000313" key="2">
    <source>
        <dbReference type="Proteomes" id="UP000182114"/>
    </source>
</evidence>
<name>A0A1G7MDV4_9FLAO</name>
<dbReference type="Proteomes" id="UP000182114">
    <property type="component" value="Unassembled WGS sequence"/>
</dbReference>
<gene>
    <name evidence="1" type="ORF">SAMN04487992_1432</name>
</gene>
<protein>
    <submittedName>
        <fullName evidence="1">Uncharacterized protein</fullName>
    </submittedName>
</protein>
<proteinExistence type="predicted"/>
<sequence length="168" mass="19409">MNRIILIIIFTLFFTNIYSQDTYVKLPFTKSNCPTFIIDKDIIANESAIGTTKELITEISVLKDKPNRKEHKFFNLTDNGIIFVSLKKETAFKTQSELNEFFGIEKNNGIYVNGYLIENSDYKIATECIIEIELVEPDTENKLENKAINVWTLTKEKRINGCVRQNVN</sequence>
<accession>A0A1G7MDV4</accession>
<dbReference type="AlphaFoldDB" id="A0A1G7MDV4"/>